<dbReference type="InterPro" id="IPR000836">
    <property type="entry name" value="PRTase_dom"/>
</dbReference>
<dbReference type="Pfam" id="PF00156">
    <property type="entry name" value="Pribosyltran"/>
    <property type="match status" value="1"/>
</dbReference>
<protein>
    <submittedName>
        <fullName evidence="9">Xanthine phosphoribosyltransferase</fullName>
        <ecNumber evidence="9">2.4.2.22</ecNumber>
    </submittedName>
</protein>
<evidence type="ECO:0000256" key="1">
    <source>
        <dbReference type="ARBA" id="ARBA00022475"/>
    </source>
</evidence>
<accession>A0A6G8F274</accession>
<dbReference type="InterPro" id="IPR029057">
    <property type="entry name" value="PRTase-like"/>
</dbReference>
<dbReference type="InterPro" id="IPR023747">
    <property type="entry name" value="Xanthine_Guanine_PRibTrfase"/>
</dbReference>
<keyword evidence="2 9" id="KW-0328">Glycosyltransferase</keyword>
<dbReference type="EMBL" id="MN990730">
    <property type="protein sequence ID" value="QIM10390.1"/>
    <property type="molecule type" value="Genomic_DNA"/>
</dbReference>
<evidence type="ECO:0000256" key="3">
    <source>
        <dbReference type="ARBA" id="ARBA00022679"/>
    </source>
</evidence>
<evidence type="ECO:0000259" key="8">
    <source>
        <dbReference type="Pfam" id="PF00156"/>
    </source>
</evidence>
<proteinExistence type="predicted"/>
<dbReference type="EC" id="2.4.2.22" evidence="9"/>
<dbReference type="CDD" id="cd06223">
    <property type="entry name" value="PRTases_typeI"/>
    <property type="match status" value="1"/>
</dbReference>
<evidence type="ECO:0000256" key="6">
    <source>
        <dbReference type="ARBA" id="ARBA00022842"/>
    </source>
</evidence>
<evidence type="ECO:0000256" key="4">
    <source>
        <dbReference type="ARBA" id="ARBA00022723"/>
    </source>
</evidence>
<gene>
    <name evidence="9" type="primary">gpt</name>
    <name evidence="9" type="ORF">PlAlph_2820</name>
</gene>
<evidence type="ECO:0000313" key="9">
    <source>
        <dbReference type="EMBL" id="QIM10390.1"/>
    </source>
</evidence>
<sequence>MSIKEHIEYSEVVEHCRILSGHIQKNGINKIVAITRGGMVPACLLAQFLNIRQIGSISLASYDGNKQNDSLKVLAEPNMKIDEQTLFVDDLYDSGSTYRYIKSKYPQAKCAVVYTKNQTAVLDFPAEPKDKETWLVFPWEFDELD</sequence>
<keyword evidence="5" id="KW-0660">Purine salvage</keyword>
<evidence type="ECO:0000256" key="2">
    <source>
        <dbReference type="ARBA" id="ARBA00022676"/>
    </source>
</evidence>
<keyword evidence="4" id="KW-0479">Metal-binding</keyword>
<dbReference type="PANTHER" id="PTHR39563:SF1">
    <property type="entry name" value="XANTHINE-GUANINE PHOSPHORIBOSYLTRANSFERASE"/>
    <property type="match status" value="1"/>
</dbReference>
<keyword evidence="1" id="KW-1003">Cell membrane</keyword>
<dbReference type="GO" id="GO:0000310">
    <property type="term" value="F:xanthine phosphoribosyltransferase activity"/>
    <property type="evidence" value="ECO:0007669"/>
    <property type="project" value="UniProtKB-EC"/>
</dbReference>
<dbReference type="SUPFAM" id="SSF53271">
    <property type="entry name" value="PRTase-like"/>
    <property type="match status" value="1"/>
</dbReference>
<dbReference type="Gene3D" id="3.40.50.2020">
    <property type="match status" value="1"/>
</dbReference>
<name>A0A6G8F274_9PROT</name>
<feature type="domain" description="Phosphoribosyltransferase" evidence="8">
    <location>
        <begin position="19"/>
        <end position="141"/>
    </location>
</feature>
<reference evidence="9" key="1">
    <citation type="journal article" date="2020" name="J. ISSAAS">
        <title>Lactobacilli and other gastrointestinal microbiota of Peromyscus leucopus, reservoir host for agents of Lyme disease and other zoonoses in North America.</title>
        <authorList>
            <person name="Milovic A."/>
            <person name="Bassam K."/>
            <person name="Shao H."/>
            <person name="Chatzistamou I."/>
            <person name="Tufts D.M."/>
            <person name="Diuk-Wasser M."/>
            <person name="Barbour A.G."/>
        </authorList>
    </citation>
    <scope>NUCLEOTIDE SEQUENCE</scope>
    <source>
        <strain evidence="9">LL90</strain>
    </source>
</reference>
<dbReference type="AlphaFoldDB" id="A0A6G8F274"/>
<evidence type="ECO:0000256" key="5">
    <source>
        <dbReference type="ARBA" id="ARBA00022726"/>
    </source>
</evidence>
<keyword evidence="6" id="KW-0460">Magnesium</keyword>
<organism evidence="9">
    <name type="scientific">uncultured Alphaproteobacteria bacterium</name>
    <dbReference type="NCBI Taxonomy" id="91750"/>
    <lineage>
        <taxon>Bacteria</taxon>
        <taxon>Pseudomonadati</taxon>
        <taxon>Pseudomonadota</taxon>
        <taxon>Alphaproteobacteria</taxon>
        <taxon>environmental samples</taxon>
    </lineage>
</organism>
<evidence type="ECO:0000256" key="7">
    <source>
        <dbReference type="ARBA" id="ARBA00023136"/>
    </source>
</evidence>
<keyword evidence="3 9" id="KW-0808">Transferase</keyword>
<dbReference type="GO" id="GO:0046872">
    <property type="term" value="F:metal ion binding"/>
    <property type="evidence" value="ECO:0007669"/>
    <property type="project" value="UniProtKB-KW"/>
</dbReference>
<keyword evidence="7" id="KW-0472">Membrane</keyword>
<dbReference type="PANTHER" id="PTHR39563">
    <property type="entry name" value="XANTHINE PHOSPHORIBOSYLTRANSFERASE"/>
    <property type="match status" value="1"/>
</dbReference>
<dbReference type="GO" id="GO:0006166">
    <property type="term" value="P:purine ribonucleoside salvage"/>
    <property type="evidence" value="ECO:0007669"/>
    <property type="project" value="UniProtKB-KW"/>
</dbReference>